<evidence type="ECO:0000256" key="1">
    <source>
        <dbReference type="ARBA" id="ARBA00004141"/>
    </source>
</evidence>
<keyword evidence="7 8" id="KW-0472">Membrane</keyword>
<keyword evidence="3" id="KW-0813">Transport</keyword>
<dbReference type="Proteomes" id="UP000178895">
    <property type="component" value="Unassembled WGS sequence"/>
</dbReference>
<comment type="similarity">
    <text evidence="2">Belongs to the SLC41A transporter family.</text>
</comment>
<feature type="transmembrane region" description="Helical" evidence="8">
    <location>
        <begin position="31"/>
        <end position="48"/>
    </location>
</feature>
<dbReference type="AlphaFoldDB" id="A0A1F6P1I0"/>
<feature type="transmembrane region" description="Helical" evidence="8">
    <location>
        <begin position="54"/>
        <end position="73"/>
    </location>
</feature>
<evidence type="ECO:0000313" key="11">
    <source>
        <dbReference type="Proteomes" id="UP000178895"/>
    </source>
</evidence>
<reference evidence="10 11" key="1">
    <citation type="journal article" date="2016" name="Nat. Commun.">
        <title>Thousands of microbial genomes shed light on interconnected biogeochemical processes in an aquifer system.</title>
        <authorList>
            <person name="Anantharaman K."/>
            <person name="Brown C.T."/>
            <person name="Hug L.A."/>
            <person name="Sharon I."/>
            <person name="Castelle C.J."/>
            <person name="Probst A.J."/>
            <person name="Thomas B.C."/>
            <person name="Singh A."/>
            <person name="Wilkins M.J."/>
            <person name="Karaoz U."/>
            <person name="Brodie E.L."/>
            <person name="Williams K.H."/>
            <person name="Hubbard S.S."/>
            <person name="Banfield J.F."/>
        </authorList>
    </citation>
    <scope>NUCLEOTIDE SEQUENCE [LARGE SCALE GENOMIC DNA]</scope>
</reference>
<dbReference type="GO" id="GO:0008324">
    <property type="term" value="F:monoatomic cation transmembrane transporter activity"/>
    <property type="evidence" value="ECO:0007669"/>
    <property type="project" value="InterPro"/>
</dbReference>
<dbReference type="GO" id="GO:0016020">
    <property type="term" value="C:membrane"/>
    <property type="evidence" value="ECO:0007669"/>
    <property type="project" value="UniProtKB-SubCell"/>
</dbReference>
<dbReference type="InterPro" id="IPR006667">
    <property type="entry name" value="SLC41_membr_dom"/>
</dbReference>
<evidence type="ECO:0000256" key="5">
    <source>
        <dbReference type="ARBA" id="ARBA00022842"/>
    </source>
</evidence>
<evidence type="ECO:0000259" key="9">
    <source>
        <dbReference type="Pfam" id="PF01769"/>
    </source>
</evidence>
<dbReference type="PANTHER" id="PTHR41394:SF5">
    <property type="entry name" value="SLC41A_MGTE INTEGRAL MEMBRANE DOMAIN-CONTAINING PROTEIN"/>
    <property type="match status" value="1"/>
</dbReference>
<organism evidence="10 11">
    <name type="scientific">Candidatus Magasanikbacteria bacterium RIFOXYC2_FULL_40_16</name>
    <dbReference type="NCBI Taxonomy" id="1798703"/>
    <lineage>
        <taxon>Bacteria</taxon>
        <taxon>Candidatus Magasanikiibacteriota</taxon>
    </lineage>
</organism>
<dbReference type="EMBL" id="MFQY01000016">
    <property type="protein sequence ID" value="OGH90022.1"/>
    <property type="molecule type" value="Genomic_DNA"/>
</dbReference>
<keyword evidence="5" id="KW-0460">Magnesium</keyword>
<keyword evidence="6 8" id="KW-1133">Transmembrane helix</keyword>
<dbReference type="SUPFAM" id="SSF161093">
    <property type="entry name" value="MgtE membrane domain-like"/>
    <property type="match status" value="1"/>
</dbReference>
<feature type="transmembrane region" description="Helical" evidence="8">
    <location>
        <begin position="126"/>
        <end position="152"/>
    </location>
</feature>
<feature type="transmembrane region" description="Helical" evidence="8">
    <location>
        <begin position="94"/>
        <end position="120"/>
    </location>
</feature>
<dbReference type="Pfam" id="PF01769">
    <property type="entry name" value="MgtE"/>
    <property type="match status" value="1"/>
</dbReference>
<name>A0A1F6P1I0_9BACT</name>
<feature type="domain" description="SLC41A/MgtE integral membrane" evidence="9">
    <location>
        <begin position="63"/>
        <end position="180"/>
    </location>
</feature>
<dbReference type="PANTHER" id="PTHR41394">
    <property type="entry name" value="MAGNESIUM TRANSPORTER MGTE"/>
    <property type="match status" value="1"/>
</dbReference>
<evidence type="ECO:0000256" key="4">
    <source>
        <dbReference type="ARBA" id="ARBA00022692"/>
    </source>
</evidence>
<dbReference type="InterPro" id="IPR036739">
    <property type="entry name" value="SLC41_membr_dom_sf"/>
</dbReference>
<evidence type="ECO:0000256" key="8">
    <source>
        <dbReference type="SAM" id="Phobius"/>
    </source>
</evidence>
<comment type="subcellular location">
    <subcellularLocation>
        <location evidence="1">Membrane</location>
        <topology evidence="1">Multi-pass membrane protein</topology>
    </subcellularLocation>
</comment>
<proteinExistence type="inferred from homology"/>
<evidence type="ECO:0000256" key="6">
    <source>
        <dbReference type="ARBA" id="ARBA00022989"/>
    </source>
</evidence>
<evidence type="ECO:0000313" key="10">
    <source>
        <dbReference type="EMBL" id="OGH90022.1"/>
    </source>
</evidence>
<evidence type="ECO:0000256" key="3">
    <source>
        <dbReference type="ARBA" id="ARBA00022448"/>
    </source>
</evidence>
<feature type="transmembrane region" description="Helical" evidence="8">
    <location>
        <begin position="164"/>
        <end position="187"/>
    </location>
</feature>
<evidence type="ECO:0000256" key="7">
    <source>
        <dbReference type="ARBA" id="ARBA00023136"/>
    </source>
</evidence>
<dbReference type="Gene3D" id="1.10.357.20">
    <property type="entry name" value="SLC41 divalent cation transporters, integral membrane domain"/>
    <property type="match status" value="1"/>
</dbReference>
<sequence length="188" mass="20494">MNNNNHIKKTLYADDDYEPVSLLFRLRAPSLLAGLFLGIGISFIVSGFEEVLSSNVQIAFFLPFIVYIANAVGEQTGAIYCRDLKTGKAKFSNYFFKELALGIIFGAVFGIFSGAISLLWLKNNLISLSVTLATFFAIMIAPIVALIISHFFQSIHEDPAADSGPIATVLQDMTSVLIYGVVATIIML</sequence>
<protein>
    <recommendedName>
        <fullName evidence="9">SLC41A/MgtE integral membrane domain-containing protein</fullName>
    </recommendedName>
</protein>
<evidence type="ECO:0000256" key="2">
    <source>
        <dbReference type="ARBA" id="ARBA00009749"/>
    </source>
</evidence>
<gene>
    <name evidence="10" type="ORF">A2469_00590</name>
</gene>
<accession>A0A1F6P1I0</accession>
<comment type="caution">
    <text evidence="10">The sequence shown here is derived from an EMBL/GenBank/DDBJ whole genome shotgun (WGS) entry which is preliminary data.</text>
</comment>
<keyword evidence="4 8" id="KW-0812">Transmembrane</keyword>